<evidence type="ECO:0000313" key="2">
    <source>
        <dbReference type="EMBL" id="MWT23294.1"/>
    </source>
</evidence>
<accession>A0A6N8NSZ4</accession>
<evidence type="ECO:0000313" key="3">
    <source>
        <dbReference type="Proteomes" id="UP000436482"/>
    </source>
</evidence>
<sequence length="56" mass="6447">PRVEFIAYTGLCEDVIRPQLDEAIAQGYLTECADYWQITEHGKLFLNSLLELFLAE</sequence>
<feature type="non-terminal residue" evidence="1">
    <location>
        <position position="1"/>
    </location>
</feature>
<reference evidence="3 4" key="1">
    <citation type="submission" date="2019-12" db="EMBL/GenBank/DDBJ databases">
        <title>Enteriobacteria Tanzani isolates_8377-8380.</title>
        <authorList>
            <person name="Subbiah M."/>
            <person name="Call D."/>
        </authorList>
    </citation>
    <scope>NUCLEOTIDE SEQUENCE [LARGE SCALE GENOMIC DNA]</scope>
    <source>
        <strain evidence="2 4">8378wH8</strain>
        <strain evidence="1 3">8379wE6</strain>
    </source>
</reference>
<evidence type="ECO:0000313" key="4">
    <source>
        <dbReference type="Proteomes" id="UP000462410"/>
    </source>
</evidence>
<gene>
    <name evidence="2" type="ORF">GP965_20655</name>
    <name evidence="1" type="ORF">GP979_34330</name>
</gene>
<dbReference type="Proteomes" id="UP000436482">
    <property type="component" value="Unassembled WGS sequence"/>
</dbReference>
<proteinExistence type="predicted"/>
<comment type="caution">
    <text evidence="1">The sequence shown here is derived from an EMBL/GenBank/DDBJ whole genome shotgun (WGS) entry which is preliminary data.</text>
</comment>
<protein>
    <submittedName>
        <fullName evidence="1">YggW family oxidoreductase</fullName>
    </submittedName>
</protein>
<dbReference type="EMBL" id="WTQQ01002399">
    <property type="protein sequence ID" value="MWR93300.1"/>
    <property type="molecule type" value="Genomic_DNA"/>
</dbReference>
<dbReference type="Proteomes" id="UP000462410">
    <property type="component" value="Unassembled WGS sequence"/>
</dbReference>
<dbReference type="EMBL" id="WTRC01000449">
    <property type="protein sequence ID" value="MWT23294.1"/>
    <property type="molecule type" value="Genomic_DNA"/>
</dbReference>
<dbReference type="AlphaFoldDB" id="A0A6N8NSZ4"/>
<name>A0A6N8NSZ4_ECOLX</name>
<evidence type="ECO:0000313" key="1">
    <source>
        <dbReference type="EMBL" id="MWR93300.1"/>
    </source>
</evidence>
<organism evidence="1 3">
    <name type="scientific">Escherichia coli</name>
    <dbReference type="NCBI Taxonomy" id="562"/>
    <lineage>
        <taxon>Bacteria</taxon>
        <taxon>Pseudomonadati</taxon>
        <taxon>Pseudomonadota</taxon>
        <taxon>Gammaproteobacteria</taxon>
        <taxon>Enterobacterales</taxon>
        <taxon>Enterobacteriaceae</taxon>
        <taxon>Escherichia</taxon>
    </lineage>
</organism>